<reference evidence="1" key="1">
    <citation type="journal article" date="2021" name="Proc. Natl. Acad. Sci. U.S.A.">
        <title>A Catalog of Tens of Thousands of Viruses from Human Metagenomes Reveals Hidden Associations with Chronic Diseases.</title>
        <authorList>
            <person name="Tisza M.J."/>
            <person name="Buck C.B."/>
        </authorList>
    </citation>
    <scope>NUCLEOTIDE SEQUENCE</scope>
    <source>
        <strain evidence="1">Ct1is2</strain>
    </source>
</reference>
<accession>A0A8S5NM28</accession>
<protein>
    <submittedName>
        <fullName evidence="1">Uncharacterized protein</fullName>
    </submittedName>
</protein>
<evidence type="ECO:0000313" key="1">
    <source>
        <dbReference type="EMBL" id="DAD95861.1"/>
    </source>
</evidence>
<name>A0A8S5NM28_9CAUD</name>
<dbReference type="EMBL" id="BK015204">
    <property type="protein sequence ID" value="DAD95861.1"/>
    <property type="molecule type" value="Genomic_DNA"/>
</dbReference>
<proteinExistence type="predicted"/>
<organism evidence="1">
    <name type="scientific">Siphoviridae sp. ct1is2</name>
    <dbReference type="NCBI Taxonomy" id="2826273"/>
    <lineage>
        <taxon>Viruses</taxon>
        <taxon>Duplodnaviria</taxon>
        <taxon>Heunggongvirae</taxon>
        <taxon>Uroviricota</taxon>
        <taxon>Caudoviricetes</taxon>
    </lineage>
</organism>
<sequence>MKDKPQTIKANIDSGFLKRYIEMIVPAIKRKFNISIGIEGELFTNTGGVEEIIIRFLATDDVAQDIYSYIDEKWQFASTPKLLA</sequence>